<feature type="transmembrane region" description="Helical" evidence="7">
    <location>
        <begin position="308"/>
        <end position="326"/>
    </location>
</feature>
<accession>A0A3N4LPR0</accession>
<feature type="transmembrane region" description="Helical" evidence="7">
    <location>
        <begin position="385"/>
        <end position="402"/>
    </location>
</feature>
<dbReference type="GO" id="GO:0005789">
    <property type="term" value="C:endoplasmic reticulum membrane"/>
    <property type="evidence" value="ECO:0007669"/>
    <property type="project" value="TreeGrafter"/>
</dbReference>
<evidence type="ECO:0000256" key="4">
    <source>
        <dbReference type="ARBA" id="ARBA00022692"/>
    </source>
</evidence>
<feature type="transmembrane region" description="Helical" evidence="7">
    <location>
        <begin position="233"/>
        <end position="257"/>
    </location>
</feature>
<dbReference type="FunCoup" id="A0A3N4LPR0">
    <property type="interactions" value="154"/>
</dbReference>
<dbReference type="STRING" id="1051890.A0A3N4LPR0"/>
<comment type="subcellular location">
    <subcellularLocation>
        <location evidence="1">Endomembrane system</location>
        <topology evidence="1">Multi-pass membrane protein</topology>
    </subcellularLocation>
</comment>
<keyword evidence="6 7" id="KW-0472">Membrane</keyword>
<reference evidence="8 9" key="1">
    <citation type="journal article" date="2018" name="Nat. Ecol. Evol.">
        <title>Pezizomycetes genomes reveal the molecular basis of ectomycorrhizal truffle lifestyle.</title>
        <authorList>
            <person name="Murat C."/>
            <person name="Payen T."/>
            <person name="Noel B."/>
            <person name="Kuo A."/>
            <person name="Morin E."/>
            <person name="Chen J."/>
            <person name="Kohler A."/>
            <person name="Krizsan K."/>
            <person name="Balestrini R."/>
            <person name="Da Silva C."/>
            <person name="Montanini B."/>
            <person name="Hainaut M."/>
            <person name="Levati E."/>
            <person name="Barry K.W."/>
            <person name="Belfiori B."/>
            <person name="Cichocki N."/>
            <person name="Clum A."/>
            <person name="Dockter R.B."/>
            <person name="Fauchery L."/>
            <person name="Guy J."/>
            <person name="Iotti M."/>
            <person name="Le Tacon F."/>
            <person name="Lindquist E.A."/>
            <person name="Lipzen A."/>
            <person name="Malagnac F."/>
            <person name="Mello A."/>
            <person name="Molinier V."/>
            <person name="Miyauchi S."/>
            <person name="Poulain J."/>
            <person name="Riccioni C."/>
            <person name="Rubini A."/>
            <person name="Sitrit Y."/>
            <person name="Splivallo R."/>
            <person name="Traeger S."/>
            <person name="Wang M."/>
            <person name="Zifcakova L."/>
            <person name="Wipf D."/>
            <person name="Zambonelli A."/>
            <person name="Paolocci F."/>
            <person name="Nowrousian M."/>
            <person name="Ottonello S."/>
            <person name="Baldrian P."/>
            <person name="Spatafora J.W."/>
            <person name="Henrissat B."/>
            <person name="Nagy L.G."/>
            <person name="Aury J.M."/>
            <person name="Wincker P."/>
            <person name="Grigoriev I.V."/>
            <person name="Bonfante P."/>
            <person name="Martin F.M."/>
        </authorList>
    </citation>
    <scope>NUCLEOTIDE SEQUENCE [LARGE SCALE GENOMIC DNA]</scope>
    <source>
        <strain evidence="8 9">ATCC MYA-4762</strain>
    </source>
</reference>
<feature type="transmembrane region" description="Helical" evidence="7">
    <location>
        <begin position="347"/>
        <end position="365"/>
    </location>
</feature>
<feature type="transmembrane region" description="Helical" evidence="7">
    <location>
        <begin position="112"/>
        <end position="131"/>
    </location>
</feature>
<feature type="transmembrane region" description="Helical" evidence="7">
    <location>
        <begin position="203"/>
        <end position="221"/>
    </location>
</feature>
<feature type="transmembrane region" description="Helical" evidence="7">
    <location>
        <begin position="85"/>
        <end position="106"/>
    </location>
</feature>
<evidence type="ECO:0000256" key="3">
    <source>
        <dbReference type="ARBA" id="ARBA00022597"/>
    </source>
</evidence>
<dbReference type="OrthoDB" id="999962at2759"/>
<dbReference type="GO" id="GO:0000139">
    <property type="term" value="C:Golgi membrane"/>
    <property type="evidence" value="ECO:0007669"/>
    <property type="project" value="TreeGrafter"/>
</dbReference>
<keyword evidence="2" id="KW-0813">Transport</keyword>
<keyword evidence="4 7" id="KW-0812">Transmembrane</keyword>
<dbReference type="AlphaFoldDB" id="A0A3N4LPR0"/>
<proteinExistence type="predicted"/>
<evidence type="ECO:0000256" key="1">
    <source>
        <dbReference type="ARBA" id="ARBA00004127"/>
    </source>
</evidence>
<evidence type="ECO:0000256" key="6">
    <source>
        <dbReference type="ARBA" id="ARBA00023136"/>
    </source>
</evidence>
<dbReference type="PANTHER" id="PTHR10778:SF4">
    <property type="entry name" value="NUCLEOTIDE SUGAR TRANSPORTER SLC35B4"/>
    <property type="match status" value="1"/>
</dbReference>
<keyword evidence="5 7" id="KW-1133">Transmembrane helix</keyword>
<dbReference type="EMBL" id="ML121540">
    <property type="protein sequence ID" value="RPB24816.1"/>
    <property type="molecule type" value="Genomic_DNA"/>
</dbReference>
<keyword evidence="3" id="KW-0762">Sugar transport</keyword>
<dbReference type="Pfam" id="PF08449">
    <property type="entry name" value="UAA"/>
    <property type="match status" value="1"/>
</dbReference>
<evidence type="ECO:0000313" key="9">
    <source>
        <dbReference type="Proteomes" id="UP000267821"/>
    </source>
</evidence>
<dbReference type="GO" id="GO:0005462">
    <property type="term" value="F:UDP-N-acetylglucosamine transmembrane transporter activity"/>
    <property type="evidence" value="ECO:0007669"/>
    <property type="project" value="TreeGrafter"/>
</dbReference>
<dbReference type="PANTHER" id="PTHR10778">
    <property type="entry name" value="SOLUTE CARRIER FAMILY 35 MEMBER B"/>
    <property type="match status" value="1"/>
</dbReference>
<sequence length="430" mass="46822">MAKGSSRKSRNKFTQNMAFQATSTIPQSVTAITVTDDMVPERSVSPPTTSKIDARPHLEAGAASGRAFSISAVAQATIPMWVQTFVMISLIFGGCCSNVFALEAIVKEEPQSGHLITFAQFCLVAAEGLYYHFDRKSPTLLKPNQIPLYRWLGQIVLFFSVSMLNNYAFGFNISVPIHIILRSGGSMTTMLIGYMFGKRYSRVQVASVLILSIGIVISALGDAKSKSGSESSGAQFIAGLSVLFIAQVLSAFMGLYVESTYSKYGSNWREGLFYTHALSLFLFLPFSKAISAQLPAIINSPPLPIKSYASYLFPLPIPSLILNLYIPRQLFFLALNAFTQYLCIRGVNILVSVSSALTVTIVLNIRKLVSLLLSIWLFGNELHGQVLLGAMVVFGGGFLYGLDSQRQNKLKKMATLKAKAVAANGGKKTQ</sequence>
<feature type="transmembrane region" description="Helical" evidence="7">
    <location>
        <begin position="277"/>
        <end position="296"/>
    </location>
</feature>
<evidence type="ECO:0000313" key="8">
    <source>
        <dbReference type="EMBL" id="RPB24816.1"/>
    </source>
</evidence>
<protein>
    <submittedName>
        <fullName evidence="8">UAA-domain-containing protein</fullName>
    </submittedName>
</protein>
<evidence type="ECO:0000256" key="7">
    <source>
        <dbReference type="SAM" id="Phobius"/>
    </source>
</evidence>
<gene>
    <name evidence="8" type="ORF">L211DRAFT_857074</name>
</gene>
<dbReference type="InterPro" id="IPR013657">
    <property type="entry name" value="SCL35B1-4/HUT1"/>
</dbReference>
<dbReference type="InParanoid" id="A0A3N4LPR0"/>
<dbReference type="GO" id="GO:0005464">
    <property type="term" value="F:UDP-xylose transmembrane transporter activity"/>
    <property type="evidence" value="ECO:0007669"/>
    <property type="project" value="TreeGrafter"/>
</dbReference>
<keyword evidence="9" id="KW-1185">Reference proteome</keyword>
<evidence type="ECO:0000256" key="2">
    <source>
        <dbReference type="ARBA" id="ARBA00022448"/>
    </source>
</evidence>
<feature type="transmembrane region" description="Helical" evidence="7">
    <location>
        <begin position="175"/>
        <end position="196"/>
    </location>
</feature>
<dbReference type="Proteomes" id="UP000267821">
    <property type="component" value="Unassembled WGS sequence"/>
</dbReference>
<evidence type="ECO:0000256" key="5">
    <source>
        <dbReference type="ARBA" id="ARBA00022989"/>
    </source>
</evidence>
<name>A0A3N4LPR0_9PEZI</name>
<feature type="transmembrane region" description="Helical" evidence="7">
    <location>
        <begin position="151"/>
        <end position="169"/>
    </location>
</feature>
<organism evidence="8 9">
    <name type="scientific">Terfezia boudieri ATCC MYA-4762</name>
    <dbReference type="NCBI Taxonomy" id="1051890"/>
    <lineage>
        <taxon>Eukaryota</taxon>
        <taxon>Fungi</taxon>
        <taxon>Dikarya</taxon>
        <taxon>Ascomycota</taxon>
        <taxon>Pezizomycotina</taxon>
        <taxon>Pezizomycetes</taxon>
        <taxon>Pezizales</taxon>
        <taxon>Pezizaceae</taxon>
        <taxon>Terfezia</taxon>
    </lineage>
</organism>